<reference evidence="2 3" key="1">
    <citation type="journal article" date="2021" name="Genome Biol. Evol.">
        <title>Complete Genome Sequencing of a Novel Gloeobacter Species from a Waterfall Cave in Mexico.</title>
        <authorList>
            <person name="Saw J.H."/>
            <person name="Cardona T."/>
            <person name="Montejano G."/>
        </authorList>
    </citation>
    <scope>NUCLEOTIDE SEQUENCE [LARGE SCALE GENOMIC DNA]</scope>
    <source>
        <strain evidence="2">MG652769</strain>
    </source>
</reference>
<dbReference type="RefSeq" id="WP_230840598.1">
    <property type="nucleotide sequence ID" value="NZ_CP063845.1"/>
</dbReference>
<feature type="domain" description="Coenzyme Q-binding protein COQ10 START" evidence="1">
    <location>
        <begin position="10"/>
        <end position="131"/>
    </location>
</feature>
<dbReference type="InterPro" id="IPR023393">
    <property type="entry name" value="START-like_dom_sf"/>
</dbReference>
<organism evidence="2 3">
    <name type="scientific">Gloeobacter morelensis MG652769</name>
    <dbReference type="NCBI Taxonomy" id="2781736"/>
    <lineage>
        <taxon>Bacteria</taxon>
        <taxon>Bacillati</taxon>
        <taxon>Cyanobacteriota</taxon>
        <taxon>Cyanophyceae</taxon>
        <taxon>Gloeobacterales</taxon>
        <taxon>Gloeobacteraceae</taxon>
        <taxon>Gloeobacter</taxon>
        <taxon>Gloeobacter morelensis</taxon>
    </lineage>
</organism>
<name>A0ABY3PIV5_9CYAN</name>
<dbReference type="Pfam" id="PF03364">
    <property type="entry name" value="Polyketide_cyc"/>
    <property type="match status" value="1"/>
</dbReference>
<dbReference type="CDD" id="cd07817">
    <property type="entry name" value="SRPBCC_8"/>
    <property type="match status" value="1"/>
</dbReference>
<dbReference type="PANTHER" id="PTHR33824">
    <property type="entry name" value="POLYKETIDE CYCLASE/DEHYDRASE AND LIPID TRANSPORT SUPERFAMILY PROTEIN"/>
    <property type="match status" value="1"/>
</dbReference>
<protein>
    <submittedName>
        <fullName evidence="2">SRPBCC family protein</fullName>
    </submittedName>
</protein>
<dbReference type="SUPFAM" id="SSF55961">
    <property type="entry name" value="Bet v1-like"/>
    <property type="match status" value="1"/>
</dbReference>
<dbReference type="Gene3D" id="3.30.530.20">
    <property type="match status" value="1"/>
</dbReference>
<evidence type="ECO:0000259" key="1">
    <source>
        <dbReference type="Pfam" id="PF03364"/>
    </source>
</evidence>
<dbReference type="Proteomes" id="UP001054846">
    <property type="component" value="Chromosome"/>
</dbReference>
<gene>
    <name evidence="2" type="ORF">ISF26_17395</name>
</gene>
<dbReference type="InterPro" id="IPR047137">
    <property type="entry name" value="ORF3"/>
</dbReference>
<dbReference type="EMBL" id="CP063845">
    <property type="protein sequence ID" value="UFP93548.1"/>
    <property type="molecule type" value="Genomic_DNA"/>
</dbReference>
<proteinExistence type="predicted"/>
<accession>A0ABY3PIV5</accession>
<keyword evidence="3" id="KW-1185">Reference proteome</keyword>
<dbReference type="InterPro" id="IPR005031">
    <property type="entry name" value="COQ10_START"/>
</dbReference>
<evidence type="ECO:0000313" key="3">
    <source>
        <dbReference type="Proteomes" id="UP001054846"/>
    </source>
</evidence>
<dbReference type="PANTHER" id="PTHR33824:SF7">
    <property type="entry name" value="POLYKETIDE CYCLASE_DEHYDRASE AND LIPID TRANSPORT SUPERFAMILY PROTEIN"/>
    <property type="match status" value="1"/>
</dbReference>
<evidence type="ECO:0000313" key="2">
    <source>
        <dbReference type="EMBL" id="UFP93548.1"/>
    </source>
</evidence>
<sequence length="150" mass="16960">MIERTVEVDVAAPVAQVYAIWADMENLPRWMRFVQEVKILPGSGDLSRWKFGLAAPLLVEWTSRITRRIPLRLIGWESVSGLANRGSAEFFPTERGCRLRLTLSFDTPGGMVGAFLERVGVQRWVDENLLDDLKRFQAMVEAETPSQPVA</sequence>